<comment type="caution">
    <text evidence="1">The sequence shown here is derived from an EMBL/GenBank/DDBJ whole genome shotgun (WGS) entry which is preliminary data.</text>
</comment>
<protein>
    <submittedName>
        <fullName evidence="1">Uncharacterized protein</fullName>
    </submittedName>
</protein>
<dbReference type="EMBL" id="QFAW01000057">
    <property type="protein sequence ID" value="PWE39396.1"/>
    <property type="molecule type" value="Genomic_DNA"/>
</dbReference>
<reference evidence="1 2" key="1">
    <citation type="submission" date="2018-05" db="EMBL/GenBank/DDBJ databases">
        <title>Genome sequences of two Antarctic strains of Pseudomonas prosekii: insights into adaptation to extreme conditions.</title>
        <authorList>
            <person name="Snopkova K."/>
            <person name="Dufkova K."/>
            <person name="Cejkova D."/>
            <person name="Sedlacek I."/>
            <person name="Smajs D."/>
        </authorList>
    </citation>
    <scope>NUCLEOTIDE SEQUENCE [LARGE SCALE GENOMIC DNA]</scope>
    <source>
        <strain evidence="1 2">P2673</strain>
    </source>
</reference>
<evidence type="ECO:0000313" key="2">
    <source>
        <dbReference type="Proteomes" id="UP000245056"/>
    </source>
</evidence>
<sequence length="118" mass="13203">MTEKTSIEGPIKQIVVPLSLVALQRLDLDQNQPGDLETWMLSAEQYQHLWDSGLIQRLNSVLGSLIDDHEDACIQGAAALEKAQTLLEQSALPAYLKLRFTQLTILARSKATGLFFYF</sequence>
<accession>A0A2U2D134</accession>
<evidence type="ECO:0000313" key="1">
    <source>
        <dbReference type="EMBL" id="PWE39396.1"/>
    </source>
</evidence>
<gene>
    <name evidence="1" type="ORF">C9I49_26205</name>
</gene>
<proteinExistence type="predicted"/>
<organism evidence="1 2">
    <name type="scientific">Pseudomonas prosekii</name>
    <dbReference type="NCBI Taxonomy" id="1148509"/>
    <lineage>
        <taxon>Bacteria</taxon>
        <taxon>Pseudomonadati</taxon>
        <taxon>Pseudomonadota</taxon>
        <taxon>Gammaproteobacteria</taxon>
        <taxon>Pseudomonadales</taxon>
        <taxon>Pseudomonadaceae</taxon>
        <taxon>Pseudomonas</taxon>
    </lineage>
</organism>
<dbReference type="AlphaFoldDB" id="A0A2U2D134"/>
<name>A0A2U2D134_9PSED</name>
<dbReference type="RefSeq" id="WP_109522370.1">
    <property type="nucleotide sequence ID" value="NZ_JBJGXP010000012.1"/>
</dbReference>
<dbReference type="Proteomes" id="UP000245056">
    <property type="component" value="Unassembled WGS sequence"/>
</dbReference>